<evidence type="ECO:0000313" key="1">
    <source>
        <dbReference type="EMBL" id="GES86236.1"/>
    </source>
</evidence>
<comment type="caution">
    <text evidence="1">The sequence shown here is derived from an EMBL/GenBank/DDBJ whole genome shotgun (WGS) entry which is preliminary data.</text>
</comment>
<accession>A0A8H3LI15</accession>
<dbReference type="AlphaFoldDB" id="A0A8H3LI15"/>
<gene>
    <name evidence="1" type="ORF">RCL2_001329900</name>
</gene>
<dbReference type="EMBL" id="BLAL01000160">
    <property type="protein sequence ID" value="GES86236.1"/>
    <property type="molecule type" value="Genomic_DNA"/>
</dbReference>
<proteinExistence type="predicted"/>
<protein>
    <submittedName>
        <fullName evidence="1">Uncharacterized protein</fullName>
    </submittedName>
</protein>
<dbReference type="Proteomes" id="UP000615446">
    <property type="component" value="Unassembled WGS sequence"/>
</dbReference>
<evidence type="ECO:0000313" key="2">
    <source>
        <dbReference type="Proteomes" id="UP000615446"/>
    </source>
</evidence>
<reference evidence="1" key="1">
    <citation type="submission" date="2019-10" db="EMBL/GenBank/DDBJ databases">
        <title>Conservation and host-specific expression of non-tandemly repeated heterogenous ribosome RNA gene in arbuscular mycorrhizal fungi.</title>
        <authorList>
            <person name="Maeda T."/>
            <person name="Kobayashi Y."/>
            <person name="Nakagawa T."/>
            <person name="Ezawa T."/>
            <person name="Yamaguchi K."/>
            <person name="Bino T."/>
            <person name="Nishimoto Y."/>
            <person name="Shigenobu S."/>
            <person name="Kawaguchi M."/>
        </authorList>
    </citation>
    <scope>NUCLEOTIDE SEQUENCE</scope>
    <source>
        <strain evidence="1">HR1</strain>
    </source>
</reference>
<name>A0A8H3LI15_9GLOM</name>
<organism evidence="1 2">
    <name type="scientific">Rhizophagus clarus</name>
    <dbReference type="NCBI Taxonomy" id="94130"/>
    <lineage>
        <taxon>Eukaryota</taxon>
        <taxon>Fungi</taxon>
        <taxon>Fungi incertae sedis</taxon>
        <taxon>Mucoromycota</taxon>
        <taxon>Glomeromycotina</taxon>
        <taxon>Glomeromycetes</taxon>
        <taxon>Glomerales</taxon>
        <taxon>Glomeraceae</taxon>
        <taxon>Rhizophagus</taxon>
    </lineage>
</organism>
<sequence>MSLRSSCRHLYSVFPDSLLFSEIILLSTFNQQQFNNLINYLVSNNKNQFIRKLTFNQSQITEQAIISVLEHCYNLQSLSILACKQVKILPLTNAMVKWHQDKSGNSPNLKELKKIIMTRCIGGKRHSLTIKKIIEDLRKLKNDKDDEDEDKTRNNKLYLGMDHKQIPVKINFILNFSSSSSNSSMNDGIFQFQDCQSDTCECCTMSCASCKAKYKYWDEFWIKCSWCRERNFCGQCVMEASKKNTFKNYAFQYMRIKLCQIFELPCPF</sequence>
<dbReference type="OrthoDB" id="2351612at2759"/>